<dbReference type="EMBL" id="AP019514">
    <property type="protein sequence ID" value="BBI64234.1"/>
    <property type="molecule type" value="Genomic_DNA"/>
</dbReference>
<evidence type="ECO:0000256" key="1">
    <source>
        <dbReference type="SAM" id="MobiDB-lite"/>
    </source>
</evidence>
<gene>
    <name evidence="3" type="ORF">HSBAA_55400</name>
</gene>
<accession>A0A455UMQ7</accession>
<organism evidence="3 4">
    <name type="scientific">Vreelandella sulfidaeris</name>
    <dbReference type="NCBI Taxonomy" id="115553"/>
    <lineage>
        <taxon>Bacteria</taxon>
        <taxon>Pseudomonadati</taxon>
        <taxon>Pseudomonadota</taxon>
        <taxon>Gammaproteobacteria</taxon>
        <taxon>Oceanospirillales</taxon>
        <taxon>Halomonadaceae</taxon>
        <taxon>Vreelandella</taxon>
    </lineage>
</organism>
<protein>
    <submittedName>
        <fullName evidence="3">Uncharacterized protein</fullName>
    </submittedName>
</protein>
<feature type="region of interest" description="Disordered" evidence="1">
    <location>
        <begin position="156"/>
        <end position="175"/>
    </location>
</feature>
<evidence type="ECO:0000313" key="4">
    <source>
        <dbReference type="Proteomes" id="UP000320231"/>
    </source>
</evidence>
<keyword evidence="2" id="KW-0812">Transmembrane</keyword>
<feature type="transmembrane region" description="Helical" evidence="2">
    <location>
        <begin position="23"/>
        <end position="46"/>
    </location>
</feature>
<proteinExistence type="predicted"/>
<evidence type="ECO:0000256" key="2">
    <source>
        <dbReference type="SAM" id="Phobius"/>
    </source>
</evidence>
<name>A0A455UMQ7_9GAMM</name>
<evidence type="ECO:0000313" key="3">
    <source>
        <dbReference type="EMBL" id="BBI64234.1"/>
    </source>
</evidence>
<feature type="compositionally biased region" description="Polar residues" evidence="1">
    <location>
        <begin position="158"/>
        <end position="175"/>
    </location>
</feature>
<reference evidence="3 4" key="1">
    <citation type="journal article" date="2019" name="Microbiol. Resour. Announc.">
        <title>Complete Genome Sequence of Halomonas sulfidaeris Strain Esulfide1 Isolated from a Metal Sulfide Rock at a Depth of 2,200 Meters, Obtained Using Nanopore Sequencing.</title>
        <authorList>
            <person name="Saito M."/>
            <person name="Nishigata A."/>
            <person name="Galipon J."/>
            <person name="Arakawa K."/>
        </authorList>
    </citation>
    <scope>NUCLEOTIDE SEQUENCE [LARGE SCALE GENOMIC DNA]</scope>
    <source>
        <strain evidence="3 4">ATCC BAA-803</strain>
    </source>
</reference>
<dbReference type="KEGG" id="hsr:HSBAA_55400"/>
<dbReference type="Proteomes" id="UP000320231">
    <property type="component" value="Chromosome"/>
</dbReference>
<sequence>MTVGMTGVSGAQLVGASLSRWFAFGWIMAPWAGWAMLVLSAGYLLFSVLAENYRREGALMALSKHMGKGNKWSRSDTGNNAELRALNEALLEPSLKLTPVTTLGAEFDTSRTMSPYSPGRRVPIIQGYWVQLALPASLAGETITISERLAAGAWAPSDSVQTSPSSEVPQQLPESVSYSADDPLRVWQAWLSVEQLPEGQAFLVEVVYDEAIYSDSQGALRFPSTKRT</sequence>
<dbReference type="AlphaFoldDB" id="A0A455UMQ7"/>
<keyword evidence="2" id="KW-0472">Membrane</keyword>
<keyword evidence="2" id="KW-1133">Transmembrane helix</keyword>